<dbReference type="FunFam" id="1.10.287.110:FF:000021">
    <property type="entry name" value="DnaJ (Hsp40) homolog, subfamily B, member 2"/>
    <property type="match status" value="1"/>
</dbReference>
<organism evidence="4 5">
    <name type="scientific">Pocillopora damicornis</name>
    <name type="common">Cauliflower coral</name>
    <name type="synonym">Millepora damicornis</name>
    <dbReference type="NCBI Taxonomy" id="46731"/>
    <lineage>
        <taxon>Eukaryota</taxon>
        <taxon>Metazoa</taxon>
        <taxon>Cnidaria</taxon>
        <taxon>Anthozoa</taxon>
        <taxon>Hexacorallia</taxon>
        <taxon>Scleractinia</taxon>
        <taxon>Astrocoeniina</taxon>
        <taxon>Pocilloporidae</taxon>
        <taxon>Pocillopora</taxon>
    </lineage>
</organism>
<dbReference type="PROSITE" id="PS50076">
    <property type="entry name" value="DNAJ_2"/>
    <property type="match status" value="1"/>
</dbReference>
<evidence type="ECO:0000256" key="2">
    <source>
        <dbReference type="SAM" id="MobiDB-lite"/>
    </source>
</evidence>
<proteinExistence type="predicted"/>
<keyword evidence="5" id="KW-1185">Reference proteome</keyword>
<sequence length="247" mass="29065">MCDDYYEVLGVPKTATEEDIRKGYRKQALRWHPDKNPDNKEQAEEKFKLVSEAYEVLSNKDKRQIYDRYGKEGLSARPTNGGAEFAADFDFDMFNSSQNFRSPEEVFREFFGSSSFHDIFNMVFQSFGGFQDYSDTGNTSRRSNRRRNTDFFGMDVSSDDPLSADFDRFADNLYGNEYLFSQSPSSNRRQRRRRQDRGSQRQTRNSVPNLYDPFAFTSFEDFDTVFDQFVDMERNMMATMEHVFGRL</sequence>
<dbReference type="InterPro" id="IPR036869">
    <property type="entry name" value="J_dom_sf"/>
</dbReference>
<dbReference type="PRINTS" id="PR00625">
    <property type="entry name" value="JDOMAIN"/>
</dbReference>
<dbReference type="SUPFAM" id="SSF46565">
    <property type="entry name" value="Chaperone J-domain"/>
    <property type="match status" value="1"/>
</dbReference>
<dbReference type="GO" id="GO:0030544">
    <property type="term" value="F:Hsp70 protein binding"/>
    <property type="evidence" value="ECO:0007669"/>
    <property type="project" value="InterPro"/>
</dbReference>
<dbReference type="PROSITE" id="PS00636">
    <property type="entry name" value="DNAJ_1"/>
    <property type="match status" value="1"/>
</dbReference>
<dbReference type="EMBL" id="RCHS01003431">
    <property type="protein sequence ID" value="RMX41913.1"/>
    <property type="molecule type" value="Genomic_DNA"/>
</dbReference>
<dbReference type="PANTHER" id="PTHR45168">
    <property type="entry name" value="DNAJ HOMOLOG SUBFAMILY B MEMBER 2"/>
    <property type="match status" value="1"/>
</dbReference>
<dbReference type="Proteomes" id="UP000275408">
    <property type="component" value="Unassembled WGS sequence"/>
</dbReference>
<evidence type="ECO:0000256" key="1">
    <source>
        <dbReference type="ARBA" id="ARBA00023186"/>
    </source>
</evidence>
<dbReference type="Gene3D" id="1.10.287.110">
    <property type="entry name" value="DnaJ domain"/>
    <property type="match status" value="1"/>
</dbReference>
<keyword evidence="1" id="KW-0143">Chaperone</keyword>
<dbReference type="Pfam" id="PF00226">
    <property type="entry name" value="DnaJ"/>
    <property type="match status" value="1"/>
</dbReference>
<evidence type="ECO:0000313" key="4">
    <source>
        <dbReference type="EMBL" id="RMX41913.1"/>
    </source>
</evidence>
<reference evidence="4 5" key="1">
    <citation type="journal article" date="2018" name="Sci. Rep.">
        <title>Comparative analysis of the Pocillopora damicornis genome highlights role of immune system in coral evolution.</title>
        <authorList>
            <person name="Cunning R."/>
            <person name="Bay R.A."/>
            <person name="Gillette P."/>
            <person name="Baker A.C."/>
            <person name="Traylor-Knowles N."/>
        </authorList>
    </citation>
    <scope>NUCLEOTIDE SEQUENCE [LARGE SCALE GENOMIC DNA]</scope>
    <source>
        <strain evidence="4">RSMAS</strain>
        <tissue evidence="4">Whole animal</tissue>
    </source>
</reference>
<dbReference type="InterPro" id="IPR043183">
    <property type="entry name" value="DNJB2/6-like"/>
</dbReference>
<dbReference type="PANTHER" id="PTHR45168:SF3">
    <property type="entry name" value="DNAJ HEAT SHOCK PROTEIN FAMILY (HSP40) MEMBER B2"/>
    <property type="match status" value="1"/>
</dbReference>
<dbReference type="InterPro" id="IPR001623">
    <property type="entry name" value="DnaJ_domain"/>
</dbReference>
<dbReference type="SMART" id="SM00271">
    <property type="entry name" value="DnaJ"/>
    <property type="match status" value="1"/>
</dbReference>
<evidence type="ECO:0000313" key="5">
    <source>
        <dbReference type="Proteomes" id="UP000275408"/>
    </source>
</evidence>
<feature type="domain" description="J" evidence="3">
    <location>
        <begin position="4"/>
        <end position="70"/>
    </location>
</feature>
<gene>
    <name evidence="4" type="ORF">pdam_00006684</name>
</gene>
<feature type="region of interest" description="Disordered" evidence="2">
    <location>
        <begin position="180"/>
        <end position="209"/>
    </location>
</feature>
<dbReference type="STRING" id="46731.A0A3M6TKF2"/>
<protein>
    <recommendedName>
        <fullName evidence="3">J domain-containing protein</fullName>
    </recommendedName>
</protein>
<name>A0A3M6TKF2_POCDA</name>
<comment type="caution">
    <text evidence="4">The sequence shown here is derived from an EMBL/GenBank/DDBJ whole genome shotgun (WGS) entry which is preliminary data.</text>
</comment>
<dbReference type="OrthoDB" id="10250354at2759"/>
<dbReference type="GO" id="GO:0005737">
    <property type="term" value="C:cytoplasm"/>
    <property type="evidence" value="ECO:0007669"/>
    <property type="project" value="UniProtKB-ARBA"/>
</dbReference>
<dbReference type="CDD" id="cd06257">
    <property type="entry name" value="DnaJ"/>
    <property type="match status" value="1"/>
</dbReference>
<dbReference type="AlphaFoldDB" id="A0A3M6TKF2"/>
<evidence type="ECO:0000259" key="3">
    <source>
        <dbReference type="PROSITE" id="PS50076"/>
    </source>
</evidence>
<accession>A0A3M6TKF2</accession>
<dbReference type="InterPro" id="IPR018253">
    <property type="entry name" value="DnaJ_domain_CS"/>
</dbReference>
<dbReference type="GO" id="GO:0051082">
    <property type="term" value="F:unfolded protein binding"/>
    <property type="evidence" value="ECO:0007669"/>
    <property type="project" value="InterPro"/>
</dbReference>